<dbReference type="InterPro" id="IPR010915">
    <property type="entry name" value="PHB_depoly_PhaZ"/>
</dbReference>
<dbReference type="InterPro" id="IPR051321">
    <property type="entry name" value="PHA/PHB_synthase"/>
</dbReference>
<reference evidence="2 3" key="1">
    <citation type="submission" date="2019-07" db="EMBL/GenBank/DDBJ databases">
        <title>Whole genome shotgun sequence of Reyranella soli NBRC 108950.</title>
        <authorList>
            <person name="Hosoyama A."/>
            <person name="Uohara A."/>
            <person name="Ohji S."/>
            <person name="Ichikawa N."/>
        </authorList>
    </citation>
    <scope>NUCLEOTIDE SEQUENCE [LARGE SCALE GENOMIC DNA]</scope>
    <source>
        <strain evidence="2 3">NBRC 108950</strain>
    </source>
</reference>
<protein>
    <submittedName>
        <fullName evidence="2">Esterase</fullName>
    </submittedName>
</protein>
<dbReference type="NCBIfam" id="TIGR01849">
    <property type="entry name" value="PHB_depoly_PhaZ"/>
    <property type="match status" value="1"/>
</dbReference>
<dbReference type="Gene3D" id="3.40.50.1820">
    <property type="entry name" value="alpha/beta hydrolase"/>
    <property type="match status" value="1"/>
</dbReference>
<evidence type="ECO:0000313" key="2">
    <source>
        <dbReference type="EMBL" id="GEP59512.1"/>
    </source>
</evidence>
<evidence type="ECO:0000313" key="3">
    <source>
        <dbReference type="Proteomes" id="UP000321058"/>
    </source>
</evidence>
<dbReference type="SUPFAM" id="SSF53474">
    <property type="entry name" value="alpha/beta-Hydrolases"/>
    <property type="match status" value="1"/>
</dbReference>
<dbReference type="Pfam" id="PF06850">
    <property type="entry name" value="PHB_depo_C"/>
    <property type="match status" value="1"/>
</dbReference>
<feature type="domain" description="PHB de-polymerase C-terminal" evidence="1">
    <location>
        <begin position="208"/>
        <end position="408"/>
    </location>
</feature>
<dbReference type="EMBL" id="BKAJ01000133">
    <property type="protein sequence ID" value="GEP59512.1"/>
    <property type="molecule type" value="Genomic_DNA"/>
</dbReference>
<dbReference type="PANTHER" id="PTHR36837">
    <property type="entry name" value="POLY(3-HYDROXYALKANOATE) POLYMERASE SUBUNIT PHAC"/>
    <property type="match status" value="1"/>
</dbReference>
<dbReference type="RefSeq" id="WP_246158988.1">
    <property type="nucleotide sequence ID" value="NZ_BKAJ01000133.1"/>
</dbReference>
<sequence>MLASSLLYQAYEFQRQLAKPVRLWANTLEQLYSSPYNPLTDTWFGKSVAAGAEIMARLTQNYGKPAFGLKTTEIGNEVVAVNEEILLRKPFCQLLRFHRDTTRKDPKVLVVAPMSGHFATLLRGTVEALLPEHDVHITDWTDAREVPLAQGNFDLDDYVDYVMEFCRYLGPDVHVIAVCQPSVPVMAAAALMAANKDPRQPRSITLMGGPIDTRVSPTTPNDLAMRNSMMWFRDNVITTVPLNYPGGMRRVYPGFLQLTSFISMNLDRHINAHMRQFEHLVKGDDDSADGHRAFYDEYLAVMDLTAEFYLQTIEVVFKEHQLPRGTWVSRGRKIDPSAIETALMTVEGELDDISGIGQTKAAHALTPNIPGARHVHWEQPRVGHYGIFNGRKWREQIMPRVRDFIRDNDGR</sequence>
<dbReference type="PANTHER" id="PTHR36837:SF4">
    <property type="entry name" value="BLR0908 PROTEIN"/>
    <property type="match status" value="1"/>
</dbReference>
<gene>
    <name evidence="2" type="ORF">RSO01_66780</name>
</gene>
<dbReference type="AlphaFoldDB" id="A0A512NKQ3"/>
<dbReference type="PIRSF" id="PIRSF020818">
    <property type="entry name" value="PHB_depoly_PhaZ"/>
    <property type="match status" value="1"/>
</dbReference>
<accession>A0A512NKQ3</accession>
<dbReference type="InterPro" id="IPR029058">
    <property type="entry name" value="AB_hydrolase_fold"/>
</dbReference>
<comment type="caution">
    <text evidence="2">The sequence shown here is derived from an EMBL/GenBank/DDBJ whole genome shotgun (WGS) entry which is preliminary data.</text>
</comment>
<dbReference type="Proteomes" id="UP000321058">
    <property type="component" value="Unassembled WGS sequence"/>
</dbReference>
<name>A0A512NKQ3_9HYPH</name>
<organism evidence="2 3">
    <name type="scientific">Reyranella soli</name>
    <dbReference type="NCBI Taxonomy" id="1230389"/>
    <lineage>
        <taxon>Bacteria</taxon>
        <taxon>Pseudomonadati</taxon>
        <taxon>Pseudomonadota</taxon>
        <taxon>Alphaproteobacteria</taxon>
        <taxon>Hyphomicrobiales</taxon>
        <taxon>Reyranellaceae</taxon>
        <taxon>Reyranella</taxon>
    </lineage>
</organism>
<proteinExistence type="predicted"/>
<keyword evidence="3" id="KW-1185">Reference proteome</keyword>
<dbReference type="InterPro" id="IPR009656">
    <property type="entry name" value="PHB_depo_C"/>
</dbReference>
<evidence type="ECO:0000259" key="1">
    <source>
        <dbReference type="Pfam" id="PF06850"/>
    </source>
</evidence>